<dbReference type="GO" id="GO:0004523">
    <property type="term" value="F:RNA-DNA hybrid ribonuclease activity"/>
    <property type="evidence" value="ECO:0007669"/>
    <property type="project" value="InterPro"/>
</dbReference>
<keyword evidence="3" id="KW-1185">Reference proteome</keyword>
<comment type="caution">
    <text evidence="2">The sequence shown here is derived from an EMBL/GenBank/DDBJ whole genome shotgun (WGS) entry which is preliminary data.</text>
</comment>
<sequence length="147" mass="16625">GNISLWDKNWLSDGASIQKPVGLDPMLDYLTVADLMMKNEKTWDYNMLHGIGVCIRDDQCRRLKCNVDASFSSSRNKVGIGVCIRDDQGRFVLAKTEWYSPLLDVDVGESMGLLSAVTWVKELHLNSVVFELDSKHVVDSFNRNELD</sequence>
<dbReference type="SUPFAM" id="SSF53098">
    <property type="entry name" value="Ribonuclease H-like"/>
    <property type="match status" value="1"/>
</dbReference>
<feature type="domain" description="RNase H type-1" evidence="1">
    <location>
        <begin position="66"/>
        <end position="144"/>
    </location>
</feature>
<dbReference type="InterPro" id="IPR036397">
    <property type="entry name" value="RNaseH_sf"/>
</dbReference>
<accession>A0A392N291</accession>
<dbReference type="InterPro" id="IPR052929">
    <property type="entry name" value="RNase_H-like_EbsB-rel"/>
</dbReference>
<evidence type="ECO:0000313" key="3">
    <source>
        <dbReference type="Proteomes" id="UP000265520"/>
    </source>
</evidence>
<dbReference type="GO" id="GO:0003676">
    <property type="term" value="F:nucleic acid binding"/>
    <property type="evidence" value="ECO:0007669"/>
    <property type="project" value="InterPro"/>
</dbReference>
<dbReference type="Proteomes" id="UP000265520">
    <property type="component" value="Unassembled WGS sequence"/>
</dbReference>
<organism evidence="2 3">
    <name type="scientific">Trifolium medium</name>
    <dbReference type="NCBI Taxonomy" id="97028"/>
    <lineage>
        <taxon>Eukaryota</taxon>
        <taxon>Viridiplantae</taxon>
        <taxon>Streptophyta</taxon>
        <taxon>Embryophyta</taxon>
        <taxon>Tracheophyta</taxon>
        <taxon>Spermatophyta</taxon>
        <taxon>Magnoliopsida</taxon>
        <taxon>eudicotyledons</taxon>
        <taxon>Gunneridae</taxon>
        <taxon>Pentapetalae</taxon>
        <taxon>rosids</taxon>
        <taxon>fabids</taxon>
        <taxon>Fabales</taxon>
        <taxon>Fabaceae</taxon>
        <taxon>Papilionoideae</taxon>
        <taxon>50 kb inversion clade</taxon>
        <taxon>NPAAA clade</taxon>
        <taxon>Hologalegina</taxon>
        <taxon>IRL clade</taxon>
        <taxon>Trifolieae</taxon>
        <taxon>Trifolium</taxon>
    </lineage>
</organism>
<protein>
    <submittedName>
        <fullName evidence="2">Cytochrome P450</fullName>
    </submittedName>
</protein>
<proteinExistence type="predicted"/>
<dbReference type="AlphaFoldDB" id="A0A392N291"/>
<evidence type="ECO:0000313" key="2">
    <source>
        <dbReference type="EMBL" id="MCH93703.1"/>
    </source>
</evidence>
<dbReference type="PANTHER" id="PTHR47074">
    <property type="entry name" value="BNAC02G40300D PROTEIN"/>
    <property type="match status" value="1"/>
</dbReference>
<dbReference type="EMBL" id="LXQA010025598">
    <property type="protein sequence ID" value="MCH93703.1"/>
    <property type="molecule type" value="Genomic_DNA"/>
</dbReference>
<feature type="non-terminal residue" evidence="2">
    <location>
        <position position="1"/>
    </location>
</feature>
<dbReference type="PANTHER" id="PTHR47074:SF48">
    <property type="entry name" value="POLYNUCLEOTIDYL TRANSFERASE, RIBONUCLEASE H-LIKE SUPERFAMILY PROTEIN"/>
    <property type="match status" value="1"/>
</dbReference>
<dbReference type="InterPro" id="IPR002156">
    <property type="entry name" value="RNaseH_domain"/>
</dbReference>
<feature type="non-terminal residue" evidence="2">
    <location>
        <position position="147"/>
    </location>
</feature>
<name>A0A392N291_9FABA</name>
<dbReference type="Pfam" id="PF13456">
    <property type="entry name" value="RVT_3"/>
    <property type="match status" value="1"/>
</dbReference>
<dbReference type="InterPro" id="IPR012337">
    <property type="entry name" value="RNaseH-like_sf"/>
</dbReference>
<dbReference type="InterPro" id="IPR044730">
    <property type="entry name" value="RNase_H-like_dom_plant"/>
</dbReference>
<dbReference type="Gene3D" id="3.30.420.10">
    <property type="entry name" value="Ribonuclease H-like superfamily/Ribonuclease H"/>
    <property type="match status" value="1"/>
</dbReference>
<reference evidence="2 3" key="1">
    <citation type="journal article" date="2018" name="Front. Plant Sci.">
        <title>Red Clover (Trifolium pratense) and Zigzag Clover (T. medium) - A Picture of Genomic Similarities and Differences.</title>
        <authorList>
            <person name="Dluhosova J."/>
            <person name="Istvanek J."/>
            <person name="Nedelnik J."/>
            <person name="Repkova J."/>
        </authorList>
    </citation>
    <scope>NUCLEOTIDE SEQUENCE [LARGE SCALE GENOMIC DNA]</scope>
    <source>
        <strain evidence="3">cv. 10/8</strain>
        <tissue evidence="2">Leaf</tissue>
    </source>
</reference>
<dbReference type="CDD" id="cd06222">
    <property type="entry name" value="RNase_H_like"/>
    <property type="match status" value="1"/>
</dbReference>
<evidence type="ECO:0000259" key="1">
    <source>
        <dbReference type="Pfam" id="PF13456"/>
    </source>
</evidence>